<dbReference type="AlphaFoldDB" id="A0A6A5VNT9"/>
<keyword evidence="2" id="KW-1185">Reference proteome</keyword>
<reference evidence="1" key="1">
    <citation type="journal article" date="2020" name="Stud. Mycol.">
        <title>101 Dothideomycetes genomes: a test case for predicting lifestyles and emergence of pathogens.</title>
        <authorList>
            <person name="Haridas S."/>
            <person name="Albert R."/>
            <person name="Binder M."/>
            <person name="Bloem J."/>
            <person name="Labutti K."/>
            <person name="Salamov A."/>
            <person name="Andreopoulos B."/>
            <person name="Baker S."/>
            <person name="Barry K."/>
            <person name="Bills G."/>
            <person name="Bluhm B."/>
            <person name="Cannon C."/>
            <person name="Castanera R."/>
            <person name="Culley D."/>
            <person name="Daum C."/>
            <person name="Ezra D."/>
            <person name="Gonzalez J."/>
            <person name="Henrissat B."/>
            <person name="Kuo A."/>
            <person name="Liang C."/>
            <person name="Lipzen A."/>
            <person name="Lutzoni F."/>
            <person name="Magnuson J."/>
            <person name="Mondo S."/>
            <person name="Nolan M."/>
            <person name="Ohm R."/>
            <person name="Pangilinan J."/>
            <person name="Park H.-J."/>
            <person name="Ramirez L."/>
            <person name="Alfaro M."/>
            <person name="Sun H."/>
            <person name="Tritt A."/>
            <person name="Yoshinaga Y."/>
            <person name="Zwiers L.-H."/>
            <person name="Turgeon B."/>
            <person name="Goodwin S."/>
            <person name="Spatafora J."/>
            <person name="Crous P."/>
            <person name="Grigoriev I."/>
        </authorList>
    </citation>
    <scope>NUCLEOTIDE SEQUENCE</scope>
    <source>
        <strain evidence="1">CBS 107.79</strain>
    </source>
</reference>
<accession>A0A6A5VNT9</accession>
<gene>
    <name evidence="1" type="ORF">BU23DRAFT_228510</name>
</gene>
<organism evidence="1 2">
    <name type="scientific">Bimuria novae-zelandiae CBS 107.79</name>
    <dbReference type="NCBI Taxonomy" id="1447943"/>
    <lineage>
        <taxon>Eukaryota</taxon>
        <taxon>Fungi</taxon>
        <taxon>Dikarya</taxon>
        <taxon>Ascomycota</taxon>
        <taxon>Pezizomycotina</taxon>
        <taxon>Dothideomycetes</taxon>
        <taxon>Pleosporomycetidae</taxon>
        <taxon>Pleosporales</taxon>
        <taxon>Massarineae</taxon>
        <taxon>Didymosphaeriaceae</taxon>
        <taxon>Bimuria</taxon>
    </lineage>
</organism>
<protein>
    <submittedName>
        <fullName evidence="1">Uncharacterized protein</fullName>
    </submittedName>
</protein>
<name>A0A6A5VNT9_9PLEO</name>
<evidence type="ECO:0000313" key="2">
    <source>
        <dbReference type="Proteomes" id="UP000800036"/>
    </source>
</evidence>
<dbReference type="Proteomes" id="UP000800036">
    <property type="component" value="Unassembled WGS sequence"/>
</dbReference>
<evidence type="ECO:0000313" key="1">
    <source>
        <dbReference type="EMBL" id="KAF1978575.1"/>
    </source>
</evidence>
<dbReference type="EMBL" id="ML976660">
    <property type="protein sequence ID" value="KAF1978575.1"/>
    <property type="molecule type" value="Genomic_DNA"/>
</dbReference>
<sequence length="84" mass="9530">MLRRSKIYGDRNQSPSPLSFPSLSFASKIFTRRVCLLFPSWTAAILLFRRLGVSCAMQSKSNIHRLVELSPVSSSCTKRIDKCH</sequence>
<proteinExistence type="predicted"/>